<dbReference type="PANTHER" id="PTHR46333:SF2">
    <property type="entry name" value="CYTOKINESIS PROTEIN 3"/>
    <property type="match status" value="1"/>
</dbReference>
<proteinExistence type="predicted"/>
<dbReference type="OrthoDB" id="6129702at2759"/>
<organism evidence="5 6">
    <name type="scientific">Pichia sorbitophila (strain ATCC MYA-4447 / BCRC 22081 / CBS 7064 / NBRC 10061 / NRRL Y-12695)</name>
    <name type="common">Hybrid yeast</name>
    <dbReference type="NCBI Taxonomy" id="559304"/>
    <lineage>
        <taxon>Eukaryota</taxon>
        <taxon>Fungi</taxon>
        <taxon>Dikarya</taxon>
        <taxon>Ascomycota</taxon>
        <taxon>Saccharomycotina</taxon>
        <taxon>Pichiomycetes</taxon>
        <taxon>Debaryomycetaceae</taxon>
        <taxon>Millerozyma</taxon>
    </lineage>
</organism>
<feature type="compositionally biased region" description="Polar residues" evidence="3">
    <location>
        <begin position="350"/>
        <end position="365"/>
    </location>
</feature>
<dbReference type="HOGENOM" id="CLU_008674_0_0_1"/>
<dbReference type="FunCoup" id="G8YT62">
    <property type="interactions" value="106"/>
</dbReference>
<feature type="domain" description="SH3" evidence="4">
    <location>
        <begin position="5"/>
        <end position="66"/>
    </location>
</feature>
<evidence type="ECO:0000259" key="4">
    <source>
        <dbReference type="PROSITE" id="PS50002"/>
    </source>
</evidence>
<keyword evidence="6" id="KW-1185">Reference proteome</keyword>
<name>G8YT62_PICSO</name>
<dbReference type="SUPFAM" id="SSF50044">
    <property type="entry name" value="SH3-domain"/>
    <property type="match status" value="1"/>
</dbReference>
<feature type="region of interest" description="Disordered" evidence="3">
    <location>
        <begin position="404"/>
        <end position="429"/>
    </location>
</feature>
<accession>G8YT62</accession>
<dbReference type="InterPro" id="IPR036028">
    <property type="entry name" value="SH3-like_dom_sf"/>
</dbReference>
<dbReference type="STRING" id="559304.G8YT62"/>
<evidence type="ECO:0000256" key="2">
    <source>
        <dbReference type="PROSITE-ProRule" id="PRU00192"/>
    </source>
</evidence>
<keyword evidence="1 2" id="KW-0728">SH3 domain</keyword>
<evidence type="ECO:0000313" key="5">
    <source>
        <dbReference type="EMBL" id="CCE73113.1"/>
    </source>
</evidence>
<dbReference type="EMBL" id="FO082058">
    <property type="protein sequence ID" value="CCE73113.1"/>
    <property type="molecule type" value="Genomic_DNA"/>
</dbReference>
<dbReference type="Gene3D" id="2.30.30.40">
    <property type="entry name" value="SH3 Domains"/>
    <property type="match status" value="1"/>
</dbReference>
<dbReference type="InterPro" id="IPR056409">
    <property type="entry name" value="Ig_CYK3_C"/>
</dbReference>
<dbReference type="Proteomes" id="UP000005222">
    <property type="component" value="Chromosome B"/>
</dbReference>
<dbReference type="eggNOG" id="KOG4575">
    <property type="taxonomic scope" value="Eukaryota"/>
</dbReference>
<dbReference type="InterPro" id="IPR001452">
    <property type="entry name" value="SH3_domain"/>
</dbReference>
<dbReference type="GO" id="GO:0140278">
    <property type="term" value="P:mitotic division septum assembly"/>
    <property type="evidence" value="ECO:0007669"/>
    <property type="project" value="TreeGrafter"/>
</dbReference>
<dbReference type="GO" id="GO:0110085">
    <property type="term" value="C:mitotic actomyosin contractile ring"/>
    <property type="evidence" value="ECO:0007669"/>
    <property type="project" value="TreeGrafter"/>
</dbReference>
<dbReference type="PANTHER" id="PTHR46333">
    <property type="entry name" value="CYTOKINESIS PROTEIN 3"/>
    <property type="match status" value="1"/>
</dbReference>
<protein>
    <submittedName>
        <fullName evidence="5">Piso0_000132 protein</fullName>
    </submittedName>
</protein>
<dbReference type="InParanoid" id="G8YT62"/>
<dbReference type="Pfam" id="PF00018">
    <property type="entry name" value="SH3_1"/>
    <property type="match status" value="1"/>
</dbReference>
<reference evidence="5 6" key="1">
    <citation type="journal article" date="2012" name="G3 (Bethesda)">
        <title>Pichia sorbitophila, an interspecies yeast hybrid reveals early steps of genome resolution following polyploidization.</title>
        <authorList>
            <person name="Leh Louis V."/>
            <person name="Despons L."/>
            <person name="Friedrich A."/>
            <person name="Martin T."/>
            <person name="Durrens P."/>
            <person name="Casaregola S."/>
            <person name="Neuveglise C."/>
            <person name="Fairhead C."/>
            <person name="Marck C."/>
            <person name="Cruz J.A."/>
            <person name="Straub M.L."/>
            <person name="Kugler V."/>
            <person name="Sacerdot C."/>
            <person name="Uzunov Z."/>
            <person name="Thierry A."/>
            <person name="Weiss S."/>
            <person name="Bleykasten C."/>
            <person name="De Montigny J."/>
            <person name="Jacques N."/>
            <person name="Jung P."/>
            <person name="Lemaire M."/>
            <person name="Mallet S."/>
            <person name="Morel G."/>
            <person name="Richard G.F."/>
            <person name="Sarkar A."/>
            <person name="Savel G."/>
            <person name="Schacherer J."/>
            <person name="Seret M.L."/>
            <person name="Talla E."/>
            <person name="Samson G."/>
            <person name="Jubin C."/>
            <person name="Poulain J."/>
            <person name="Vacherie B."/>
            <person name="Barbe V."/>
            <person name="Pelletier E."/>
            <person name="Sherman D.J."/>
            <person name="Westhof E."/>
            <person name="Weissenbach J."/>
            <person name="Baret P.V."/>
            <person name="Wincker P."/>
            <person name="Gaillardin C."/>
            <person name="Dujon B."/>
            <person name="Souciet J.L."/>
        </authorList>
    </citation>
    <scope>NUCLEOTIDE SEQUENCE [LARGE SCALE GENOMIC DNA]</scope>
    <source>
        <strain evidence="6">ATCC MYA-4447 / BCRC 22081 / CBS 7064 / NBRC 10061 / NRRL Y-12695</strain>
    </source>
</reference>
<sequence length="1091" mass="124408">MSIPPVPFRVKANVSWAGEEEGDLGFIENEVIEVTSVVDDSWLCGRLRRNGAEGIFPKDYVVVIASRNNSSVHSPANTPSNPSTPIRDPSTEVRLRSAGYSGTPVASKYKSSPERKSMGYPESPHYRGEYDYTYDSSFDRPDADISGISMRNPRICKTSSPPKMSNSMAKYAAEANIPYEELLVRREREIEKFKMLQEQSHYQIKKIQQLEQEGFRNSIAVQPAESSSPPMKSKQYKRKSILPYHYPQEAYDNGLGVGGNGVYHASYSSPTTPVKMYSYSYNDLASIKNRSPYASKAEEAAVEASYPVDSYTFASRRNDDVPSKSRSRELARDGARMSYYENESPKVKTLMSNTNSPLNLKSPASYQKPDLDRINSEESGYYSEDLLSSKKYGNTKDDLSKKLNKVSSYEDQSDEDGAPPPPPPPKHSSKEKLLELYKQLELEDIEVEPRPNSQNKIPYNADDFTMSGQGDHTMPITDEDLLKVSQRAQEELKNSTKSLQSDVLNLSELSATSAGSFIRHKFDKDLRNQEEVRFKRLSIADELNSSKTESADANKKQIIDTIFQDKKSRHPNIFRKLLNKKPEEKVHPLDVQPQTEKTDWTTLKMDLNRMNSLTTYDRQLRTKRVVREDPSLIIKPLDYVSDINTNEVLGDVDLSDNVPFDVSSLPHAKIDSFINNYTIASDINEFIFDISIKFNACKASQIRCVLLHLCKFNIIEENGKISKAKPRLGEVLSKGEASIYQLNYLFKKILDALRIPSEIVFGFWKKSNEYYHNEKYILNHCWMSVVLDNRFYIIDILSYKKGSMFNIRNSPRNFNEFYFLVEPIKIISTHIPSIIDMQHVIPPVDQCIAFYLPRTYSGFYRNGLKFRNFNNALTKLKDLDFFEFELEIPINIEIFTLVKTSKVTTNDLCLAQVYWKENKRIAKIKAILPQDESIGVLQIFSGPKGMQKYLENVHELSIVVPLSHEGKYKPCRFVCRFPTVLSQNNDLYIKSPQISKIFVKNSYNFEILQHPSVGLSNISASANKDFRMVIESPSGKYFKLTNVDNLNPFGIYEANIKCAEVGLYRGLVIGDSGNSWYVFAQWECVPGEVTD</sequence>
<evidence type="ECO:0000256" key="1">
    <source>
        <dbReference type="ARBA" id="ARBA00022443"/>
    </source>
</evidence>
<feature type="region of interest" description="Disordered" evidence="3">
    <location>
        <begin position="316"/>
        <end position="377"/>
    </location>
</feature>
<feature type="compositionally biased region" description="Basic and acidic residues" evidence="3">
    <location>
        <begin position="316"/>
        <end position="335"/>
    </location>
</feature>
<dbReference type="InterPro" id="IPR052557">
    <property type="entry name" value="CAP/Cytokinesis_protein"/>
</dbReference>
<dbReference type="Pfam" id="PF24584">
    <property type="entry name" value="Ig_CYK3_C"/>
    <property type="match status" value="1"/>
</dbReference>
<dbReference type="SMART" id="SM00326">
    <property type="entry name" value="SH3"/>
    <property type="match status" value="1"/>
</dbReference>
<feature type="compositionally biased region" description="Low complexity" evidence="3">
    <location>
        <begin position="74"/>
        <end position="85"/>
    </location>
</feature>
<gene>
    <name evidence="5" type="primary">Piso0_000132</name>
    <name evidence="5" type="ORF">GNLVRS01_PISO0B02817g</name>
</gene>
<dbReference type="PROSITE" id="PS50002">
    <property type="entry name" value="SH3"/>
    <property type="match status" value="1"/>
</dbReference>
<evidence type="ECO:0000256" key="3">
    <source>
        <dbReference type="SAM" id="MobiDB-lite"/>
    </source>
</evidence>
<evidence type="ECO:0000313" key="6">
    <source>
        <dbReference type="Proteomes" id="UP000005222"/>
    </source>
</evidence>
<feature type="region of interest" description="Disordered" evidence="3">
    <location>
        <begin position="71"/>
        <end position="124"/>
    </location>
</feature>
<dbReference type="AlphaFoldDB" id="G8YT62"/>